<dbReference type="PANTHER" id="PTHR31377:SF0">
    <property type="entry name" value="AGMATINE DEIMINASE-RELATED"/>
    <property type="match status" value="1"/>
</dbReference>
<proteinExistence type="predicted"/>
<dbReference type="EMBL" id="JAPUBN010000021">
    <property type="protein sequence ID" value="MCZ2723386.1"/>
    <property type="molecule type" value="Genomic_DNA"/>
</dbReference>
<evidence type="ECO:0000256" key="1">
    <source>
        <dbReference type="ARBA" id="ARBA00022801"/>
    </source>
</evidence>
<evidence type="ECO:0000313" key="2">
    <source>
        <dbReference type="EMBL" id="MCZ2723386.1"/>
    </source>
</evidence>
<protein>
    <submittedName>
        <fullName evidence="2">Agmatine deiminase family protein</fullName>
    </submittedName>
</protein>
<keyword evidence="3" id="KW-1185">Reference proteome</keyword>
<dbReference type="Gene3D" id="3.75.10.10">
    <property type="entry name" value="L-arginine/glycine Amidinotransferase, Chain A"/>
    <property type="match status" value="1"/>
</dbReference>
<dbReference type="RefSeq" id="WP_269127493.1">
    <property type="nucleotide sequence ID" value="NZ_JAPUBN010000021.1"/>
</dbReference>
<accession>A0ABT4JYT5</accession>
<dbReference type="PANTHER" id="PTHR31377">
    <property type="entry name" value="AGMATINE DEIMINASE-RELATED"/>
    <property type="match status" value="1"/>
</dbReference>
<comment type="caution">
    <text evidence="2">The sequence shown here is derived from an EMBL/GenBank/DDBJ whole genome shotgun (WGS) entry which is preliminary data.</text>
</comment>
<dbReference type="SUPFAM" id="SSF55909">
    <property type="entry name" value="Pentein"/>
    <property type="match status" value="1"/>
</dbReference>
<evidence type="ECO:0000313" key="3">
    <source>
        <dbReference type="Proteomes" id="UP001149719"/>
    </source>
</evidence>
<gene>
    <name evidence="2" type="ORF">O1D97_17665</name>
</gene>
<name>A0ABT4JYT5_9GAMM</name>
<reference evidence="2" key="1">
    <citation type="submission" date="2022-12" db="EMBL/GenBank/DDBJ databases">
        <title>Marinomonas 15G1-11 sp. nov, isolated from marine algae.</title>
        <authorList>
            <person name="Butt M."/>
            <person name="Choi D.G."/>
            <person name="Kim J.M."/>
            <person name="Lee J.K."/>
            <person name="Baek J.H."/>
            <person name="Jeon C.O."/>
        </authorList>
    </citation>
    <scope>NUCLEOTIDE SEQUENCE</scope>
    <source>
        <strain evidence="2">15G1-11</strain>
    </source>
</reference>
<sequence>MNAVRMPAEWEKHTRTWVIWPCRTEIWEGQEELAKQSYEKVIRAIAQYESVTVIVNPELFEEVSQRLADIHSTVTFFIKGVDDSWARDVLPFFAVTKDNKLHAINWAFNAWGEKFSPYTKDQEIGDHLIRALDDSEELASFESISMILEGGSVHFDGEGTLLTTKQCLLNANRNPDLSQNEIENNLKHYFGISKVIWLEEGIFGDVDTDGHVDVIAAFVKPGTVITMSTEDTEHPNYSIYMKNKAVLEQSVDAKGRSFNIIEIPQPAPQMWNEQPLPLSYINFYIVNGAVIVPIFNDPNDDIALAIFEQVFPEHNVIPVFALPIFRGGGGIHCITMQQPALRENLEE</sequence>
<keyword evidence="1" id="KW-0378">Hydrolase</keyword>
<dbReference type="Pfam" id="PF04371">
    <property type="entry name" value="PAD_porph"/>
    <property type="match status" value="1"/>
</dbReference>
<dbReference type="Proteomes" id="UP001149719">
    <property type="component" value="Unassembled WGS sequence"/>
</dbReference>
<organism evidence="2 3">
    <name type="scientific">Marinomonas phaeophyticola</name>
    <dbReference type="NCBI Taxonomy" id="3004091"/>
    <lineage>
        <taxon>Bacteria</taxon>
        <taxon>Pseudomonadati</taxon>
        <taxon>Pseudomonadota</taxon>
        <taxon>Gammaproteobacteria</taxon>
        <taxon>Oceanospirillales</taxon>
        <taxon>Oceanospirillaceae</taxon>
        <taxon>Marinomonas</taxon>
    </lineage>
</organism>
<dbReference type="InterPro" id="IPR007466">
    <property type="entry name" value="Peptidyl-Arg-deiminase_porph"/>
</dbReference>